<name>A0A1T5K859_9GAMM</name>
<sequence length="186" mass="20713">MRDGDIDYSRYTRQELEEALAGINKQEFPGNYARLQAAWEKQAGDAGALEAAQAEPMADVGQELPPPPRRTHDAQGRYIPNEVPWQVRLRNVASAVGLLAYGIYGLHSNQLYVGFKHGHGIHLRDAPAMGMFVAFVCGCLILILSVIDHHDRRDNEYVYRLLQRVLLWIGGFFALSSLLIGVLQGA</sequence>
<feature type="compositionally biased region" description="Low complexity" evidence="1">
    <location>
        <begin position="50"/>
        <end position="59"/>
    </location>
</feature>
<feature type="transmembrane region" description="Helical" evidence="2">
    <location>
        <begin position="126"/>
        <end position="144"/>
    </location>
</feature>
<dbReference type="OrthoDB" id="8538198at2"/>
<evidence type="ECO:0000313" key="4">
    <source>
        <dbReference type="Proteomes" id="UP000190341"/>
    </source>
</evidence>
<proteinExistence type="predicted"/>
<organism evidence="3 4">
    <name type="scientific">Pseudoxanthomonas indica</name>
    <dbReference type="NCBI Taxonomy" id="428993"/>
    <lineage>
        <taxon>Bacteria</taxon>
        <taxon>Pseudomonadati</taxon>
        <taxon>Pseudomonadota</taxon>
        <taxon>Gammaproteobacteria</taxon>
        <taxon>Lysobacterales</taxon>
        <taxon>Lysobacteraceae</taxon>
        <taxon>Pseudoxanthomonas</taxon>
    </lineage>
</organism>
<evidence type="ECO:0000256" key="2">
    <source>
        <dbReference type="SAM" id="Phobius"/>
    </source>
</evidence>
<feature type="transmembrane region" description="Helical" evidence="2">
    <location>
        <begin position="165"/>
        <end position="183"/>
    </location>
</feature>
<feature type="transmembrane region" description="Helical" evidence="2">
    <location>
        <begin position="87"/>
        <end position="106"/>
    </location>
</feature>
<keyword evidence="2" id="KW-0812">Transmembrane</keyword>
<feature type="region of interest" description="Disordered" evidence="1">
    <location>
        <begin position="50"/>
        <end position="75"/>
    </location>
</feature>
<evidence type="ECO:0000256" key="1">
    <source>
        <dbReference type="SAM" id="MobiDB-lite"/>
    </source>
</evidence>
<gene>
    <name evidence="3" type="ORF">SAMN06296058_1450</name>
</gene>
<dbReference type="EMBL" id="FUZV01000001">
    <property type="protein sequence ID" value="SKC59705.1"/>
    <property type="molecule type" value="Genomic_DNA"/>
</dbReference>
<keyword evidence="4" id="KW-1185">Reference proteome</keyword>
<dbReference type="RefSeq" id="WP_079723748.1">
    <property type="nucleotide sequence ID" value="NZ_BMCL01000002.1"/>
</dbReference>
<keyword evidence="2" id="KW-1133">Transmembrane helix</keyword>
<accession>A0A1T5K859</accession>
<dbReference type="Proteomes" id="UP000190341">
    <property type="component" value="Unassembled WGS sequence"/>
</dbReference>
<protein>
    <submittedName>
        <fullName evidence="3">Uncharacterized protein</fullName>
    </submittedName>
</protein>
<evidence type="ECO:0000313" key="3">
    <source>
        <dbReference type="EMBL" id="SKC59705.1"/>
    </source>
</evidence>
<dbReference type="STRING" id="428993.SAMN06296058_1450"/>
<dbReference type="AlphaFoldDB" id="A0A1T5K859"/>
<reference evidence="3 4" key="1">
    <citation type="submission" date="2017-02" db="EMBL/GenBank/DDBJ databases">
        <authorList>
            <person name="Peterson S.W."/>
        </authorList>
    </citation>
    <scope>NUCLEOTIDE SEQUENCE [LARGE SCALE GENOMIC DNA]</scope>
    <source>
        <strain evidence="3 4">P15</strain>
    </source>
</reference>
<keyword evidence="2" id="KW-0472">Membrane</keyword>